<dbReference type="InterPro" id="IPR015422">
    <property type="entry name" value="PyrdxlP-dep_Trfase_small"/>
</dbReference>
<dbReference type="GO" id="GO:0030170">
    <property type="term" value="F:pyridoxal phosphate binding"/>
    <property type="evidence" value="ECO:0007669"/>
    <property type="project" value="UniProtKB-UniRule"/>
</dbReference>
<comment type="cofactor">
    <cofactor evidence="1 10">
        <name>pyridoxal 5'-phosphate</name>
        <dbReference type="ChEBI" id="CHEBI:597326"/>
    </cofactor>
</comment>
<dbReference type="Proteomes" id="UP000696573">
    <property type="component" value="Unassembled WGS sequence"/>
</dbReference>
<comment type="catalytic activity">
    <reaction evidence="9 11">
        <text>succinyl-CoA + glycine + H(+) = 5-aminolevulinate + CO2 + CoA</text>
        <dbReference type="Rhea" id="RHEA:12921"/>
        <dbReference type="ChEBI" id="CHEBI:15378"/>
        <dbReference type="ChEBI" id="CHEBI:16526"/>
        <dbReference type="ChEBI" id="CHEBI:57287"/>
        <dbReference type="ChEBI" id="CHEBI:57292"/>
        <dbReference type="ChEBI" id="CHEBI:57305"/>
        <dbReference type="ChEBI" id="CHEBI:356416"/>
        <dbReference type="EC" id="2.3.1.37"/>
    </reaction>
</comment>
<feature type="domain" description="Aminotransferase class I/classII large" evidence="13">
    <location>
        <begin position="182"/>
        <end position="537"/>
    </location>
</feature>
<dbReference type="GO" id="GO:0003870">
    <property type="term" value="F:5-aminolevulinate synthase activity"/>
    <property type="evidence" value="ECO:0007669"/>
    <property type="project" value="UniProtKB-EC"/>
</dbReference>
<evidence type="ECO:0000256" key="12">
    <source>
        <dbReference type="SAM" id="MobiDB-lite"/>
    </source>
</evidence>
<dbReference type="Gene3D" id="3.40.640.10">
    <property type="entry name" value="Type I PLP-dependent aspartate aminotransferase-like (Major domain)"/>
    <property type="match status" value="1"/>
</dbReference>
<dbReference type="InterPro" id="IPR015424">
    <property type="entry name" value="PyrdxlP-dep_Trfase"/>
</dbReference>
<comment type="caution">
    <text evidence="14">The sequence shown here is derived from an EMBL/GenBank/DDBJ whole genome shotgun (WGS) entry which is preliminary data.</text>
</comment>
<evidence type="ECO:0000256" key="7">
    <source>
        <dbReference type="ARBA" id="ARBA00023133"/>
    </source>
</evidence>
<dbReference type="PANTHER" id="PTHR13693">
    <property type="entry name" value="CLASS II AMINOTRANSFERASE/8-AMINO-7-OXONONANOATE SYNTHASE"/>
    <property type="match status" value="1"/>
</dbReference>
<evidence type="ECO:0000256" key="1">
    <source>
        <dbReference type="ARBA" id="ARBA00001933"/>
    </source>
</evidence>
<dbReference type="InterPro" id="IPR004839">
    <property type="entry name" value="Aminotransferase_I/II_large"/>
</dbReference>
<evidence type="ECO:0000256" key="5">
    <source>
        <dbReference type="ARBA" id="ARBA00022679"/>
    </source>
</evidence>
<sequence length="616" mass="66580">MDAVLRQSKAMCPFLKSASPSTLRALSTSARPKASSPCGSTMSNLQLLAHRCPVMGKAMAVQTAKYGGSAAAFRSFSGQSKAGRAKIHTSRNQEARAVDSPVLQGRDKAPIPPPSMFAQARKASPLASTDACTSASTFDYNAFYDHELDKKHKDKSYRYFNNINRLAKEFPRAHMSNEDERVTVWCANDYLGMGRNPRVLETMHQTLEEYGAGAGGTRNISGHNKHAVELEGTLAKLHAKEAALVFSSCYVANDATLATLGSKMPDCVILSDSLNHASMIQGIRHSGTKKIVFKHNDVADLEAKLASLPLHVPKIIAFESVYSMCGSIGPIEAICDLADKYGAITFLDEVHAVGMYGPHGAGVAEHLDWEAHHEGMPRGTIMDRVDIITGTLGKAYGCVGGYIAGSAKLVDMIRSLAPGFIFTTSLPPATMAGAKASIEYQMAYDGDRKLQQLHTRAVKEELNSRDIPVIPNPSHIVPLLVGNAELAKSASDMLLQDYGIYVQSINYPTVPVGQERLRITPTPGHVKLYRDELAEALDEIWTRLGIKRTSDWAAEGGFIGVGESKVQEESPLWNDKQLGVEQATKEIMATGGIQSVTEALLERDELRGAVGRVAAA</sequence>
<evidence type="ECO:0000256" key="8">
    <source>
        <dbReference type="ARBA" id="ARBA00023315"/>
    </source>
</evidence>
<evidence type="ECO:0000313" key="14">
    <source>
        <dbReference type="EMBL" id="CAH0014924.1"/>
    </source>
</evidence>
<accession>A0A9N9UXS9</accession>
<keyword evidence="8 11" id="KW-0012">Acyltransferase</keyword>
<dbReference type="EC" id="2.3.1.37" evidence="11"/>
<keyword evidence="11" id="KW-0496">Mitochondrion</keyword>
<evidence type="ECO:0000256" key="9">
    <source>
        <dbReference type="ARBA" id="ARBA00047654"/>
    </source>
</evidence>
<dbReference type="FunFam" id="3.40.640.10:FF:000006">
    <property type="entry name" value="5-aminolevulinate synthase, mitochondrial"/>
    <property type="match status" value="1"/>
</dbReference>
<keyword evidence="6 10" id="KW-0663">Pyridoxal phosphate</keyword>
<comment type="function">
    <text evidence="2">Catalyzes the synthesis of 5-aminolevulinate (ALA) from succinyl-CoA and glycine, the first and rate-limiting step in heme biosynthesis.</text>
</comment>
<dbReference type="GO" id="GO:0005759">
    <property type="term" value="C:mitochondrial matrix"/>
    <property type="evidence" value="ECO:0007669"/>
    <property type="project" value="UniProtKB-SubCell"/>
</dbReference>
<dbReference type="OrthoDB" id="10263824at2759"/>
<dbReference type="EMBL" id="CABFNQ020000443">
    <property type="protein sequence ID" value="CAH0014924.1"/>
    <property type="molecule type" value="Genomic_DNA"/>
</dbReference>
<evidence type="ECO:0000256" key="6">
    <source>
        <dbReference type="ARBA" id="ARBA00022898"/>
    </source>
</evidence>
<evidence type="ECO:0000256" key="4">
    <source>
        <dbReference type="ARBA" id="ARBA00008392"/>
    </source>
</evidence>
<keyword evidence="5 11" id="KW-0808">Transferase</keyword>
<dbReference type="SUPFAM" id="SSF53383">
    <property type="entry name" value="PLP-dependent transferases"/>
    <property type="match status" value="1"/>
</dbReference>
<dbReference type="Pfam" id="PF00155">
    <property type="entry name" value="Aminotran_1_2"/>
    <property type="match status" value="1"/>
</dbReference>
<name>A0A9N9UXS9_9HYPO</name>
<evidence type="ECO:0000313" key="15">
    <source>
        <dbReference type="Proteomes" id="UP000696573"/>
    </source>
</evidence>
<evidence type="ECO:0000256" key="11">
    <source>
        <dbReference type="RuleBase" id="RU910713"/>
    </source>
</evidence>
<evidence type="ECO:0000256" key="3">
    <source>
        <dbReference type="ARBA" id="ARBA00005029"/>
    </source>
</evidence>
<keyword evidence="15" id="KW-1185">Reference proteome</keyword>
<evidence type="ECO:0000259" key="13">
    <source>
        <dbReference type="Pfam" id="PF00155"/>
    </source>
</evidence>
<dbReference type="InterPro" id="IPR050087">
    <property type="entry name" value="AON_synthase_class-II"/>
</dbReference>
<evidence type="ECO:0000256" key="10">
    <source>
        <dbReference type="RuleBase" id="RU003693"/>
    </source>
</evidence>
<protein>
    <recommendedName>
        <fullName evidence="11">5-aminolevulinate synthase</fullName>
        <ecNumber evidence="11">2.3.1.37</ecNumber>
    </recommendedName>
    <alternativeName>
        <fullName evidence="11">5-aminolevulinic acid synthase</fullName>
    </alternativeName>
    <alternativeName>
        <fullName evidence="11">Delta-ALA synthase</fullName>
    </alternativeName>
    <alternativeName>
        <fullName evidence="11">Delta-aminolevulinate synthase</fullName>
    </alternativeName>
</protein>
<dbReference type="CDD" id="cd06454">
    <property type="entry name" value="KBL_like"/>
    <property type="match status" value="1"/>
</dbReference>
<dbReference type="AlphaFoldDB" id="A0A9N9UXS9"/>
<dbReference type="PANTHER" id="PTHR13693:SF102">
    <property type="entry name" value="2-AMINO-3-KETOBUTYRATE COENZYME A LIGASE, MITOCHONDRIAL"/>
    <property type="match status" value="1"/>
</dbReference>
<proteinExistence type="inferred from homology"/>
<dbReference type="InterPro" id="IPR010961">
    <property type="entry name" value="4pyrrol_synth_NH2levulA_synth"/>
</dbReference>
<evidence type="ECO:0000256" key="2">
    <source>
        <dbReference type="ARBA" id="ARBA00003076"/>
    </source>
</evidence>
<dbReference type="PROSITE" id="PS00599">
    <property type="entry name" value="AA_TRANSFER_CLASS_2"/>
    <property type="match status" value="1"/>
</dbReference>
<feature type="region of interest" description="Disordered" evidence="12">
    <location>
        <begin position="83"/>
        <end position="107"/>
    </location>
</feature>
<comment type="similarity">
    <text evidence="4 10">Belongs to the class-II pyridoxal-phosphate-dependent aminotransferase family.</text>
</comment>
<keyword evidence="7 11" id="KW-0350">Heme biosynthesis</keyword>
<dbReference type="Gene3D" id="3.90.1150.10">
    <property type="entry name" value="Aspartate Aminotransferase, domain 1"/>
    <property type="match status" value="1"/>
</dbReference>
<dbReference type="NCBIfam" id="TIGR01821">
    <property type="entry name" value="5aminolev_synth"/>
    <property type="match status" value="1"/>
</dbReference>
<comment type="subcellular location">
    <subcellularLocation>
        <location evidence="11">Mitochondrion matrix</location>
    </subcellularLocation>
</comment>
<dbReference type="InterPro" id="IPR015421">
    <property type="entry name" value="PyrdxlP-dep_Trfase_major"/>
</dbReference>
<reference evidence="14" key="1">
    <citation type="submission" date="2021-10" db="EMBL/GenBank/DDBJ databases">
        <authorList>
            <person name="Piombo E."/>
        </authorList>
    </citation>
    <scope>NUCLEOTIDE SEQUENCE</scope>
</reference>
<organism evidence="14 15">
    <name type="scientific">Clonostachys rhizophaga</name>
    <dbReference type="NCBI Taxonomy" id="160324"/>
    <lineage>
        <taxon>Eukaryota</taxon>
        <taxon>Fungi</taxon>
        <taxon>Dikarya</taxon>
        <taxon>Ascomycota</taxon>
        <taxon>Pezizomycotina</taxon>
        <taxon>Sordariomycetes</taxon>
        <taxon>Hypocreomycetidae</taxon>
        <taxon>Hypocreales</taxon>
        <taxon>Bionectriaceae</taxon>
        <taxon>Clonostachys</taxon>
    </lineage>
</organism>
<comment type="pathway">
    <text evidence="3 11">Porphyrin-containing compound metabolism; protoporphyrin-IX biosynthesis; 5-aminolevulinate from glycine: step 1/1.</text>
</comment>
<dbReference type="GO" id="GO:0006782">
    <property type="term" value="P:protoporphyrinogen IX biosynthetic process"/>
    <property type="evidence" value="ECO:0007669"/>
    <property type="project" value="UniProtKB-UniRule"/>
</dbReference>
<gene>
    <name evidence="14" type="ORF">CRHIZ90672A_00018342</name>
</gene>
<dbReference type="InterPro" id="IPR001917">
    <property type="entry name" value="Aminotrans_II_pyridoxalP_BS"/>
</dbReference>